<evidence type="ECO:0000313" key="3">
    <source>
        <dbReference type="Proteomes" id="UP001501475"/>
    </source>
</evidence>
<dbReference type="Pfam" id="PF03583">
    <property type="entry name" value="LIP"/>
    <property type="match status" value="1"/>
</dbReference>
<evidence type="ECO:0000256" key="1">
    <source>
        <dbReference type="SAM" id="SignalP"/>
    </source>
</evidence>
<evidence type="ECO:0000313" key="2">
    <source>
        <dbReference type="EMBL" id="GAA1756608.1"/>
    </source>
</evidence>
<sequence length="403" mass="41634">MRRSVVTATAAVLGAFALAGPATGATEPPRPTFYEAPAAISGNAGDVIRSENLTFSVDPAGLSSLVMTSKRILYTSTDRSGAKVAVSGSVLVPKAPWIGLGHRPIVGYAVGTQGLADRCAPSRQQSEGFEYESIFIKGLIERGYAVAITDYQGLGTAGVHTYMNRVVQGRAVLDSVRAAQRLAGSGLSSSNPVGLVGYSQGGGASAAAAELAASYAPELRVKGAVASAVPADLAAVLANLDGTLYAEFALYGMRGLAAGYGVDMSPYLNAAGRQAMDEVEGECVTDLANHAFVRTETLSATGVPASTILAQEPFKTMVAQQRIGTIKPAMPTLVVHSVLDDVIPYAVGKAMAKSWCSKGANVYFSTVVSPGHVGGVLDNAAQSYAFLEARFAGLPQFSNCWTL</sequence>
<protein>
    <submittedName>
        <fullName evidence="2">Lipase family protein</fullName>
    </submittedName>
</protein>
<dbReference type="PANTHER" id="PTHR34853">
    <property type="match status" value="1"/>
</dbReference>
<feature type="signal peptide" evidence="1">
    <location>
        <begin position="1"/>
        <end position="24"/>
    </location>
</feature>
<dbReference type="InterPro" id="IPR029058">
    <property type="entry name" value="AB_hydrolase_fold"/>
</dbReference>
<dbReference type="InterPro" id="IPR005152">
    <property type="entry name" value="Lipase_secreted"/>
</dbReference>
<dbReference type="RefSeq" id="WP_344064369.1">
    <property type="nucleotide sequence ID" value="NZ_BAAAPN010000037.1"/>
</dbReference>
<dbReference type="PANTHER" id="PTHR34853:SF1">
    <property type="entry name" value="LIPASE 5"/>
    <property type="match status" value="1"/>
</dbReference>
<keyword evidence="1" id="KW-0732">Signal</keyword>
<proteinExistence type="predicted"/>
<dbReference type="EMBL" id="BAAAPN010000037">
    <property type="protein sequence ID" value="GAA1756608.1"/>
    <property type="molecule type" value="Genomic_DNA"/>
</dbReference>
<comment type="caution">
    <text evidence="2">The sequence shown here is derived from an EMBL/GenBank/DDBJ whole genome shotgun (WGS) entry which is preliminary data.</text>
</comment>
<name>A0ABP4WQC3_9MICO</name>
<dbReference type="Gene3D" id="3.40.50.1820">
    <property type="entry name" value="alpha/beta hydrolase"/>
    <property type="match status" value="1"/>
</dbReference>
<reference evidence="3" key="1">
    <citation type="journal article" date="2019" name="Int. J. Syst. Evol. Microbiol.">
        <title>The Global Catalogue of Microorganisms (GCM) 10K type strain sequencing project: providing services to taxonomists for standard genome sequencing and annotation.</title>
        <authorList>
            <consortium name="The Broad Institute Genomics Platform"/>
            <consortium name="The Broad Institute Genome Sequencing Center for Infectious Disease"/>
            <person name="Wu L."/>
            <person name="Ma J."/>
        </authorList>
    </citation>
    <scope>NUCLEOTIDE SEQUENCE [LARGE SCALE GENOMIC DNA]</scope>
    <source>
        <strain evidence="3">JCM 15591</strain>
    </source>
</reference>
<dbReference type="PIRSF" id="PIRSF029171">
    <property type="entry name" value="Esterase_LipA"/>
    <property type="match status" value="1"/>
</dbReference>
<gene>
    <name evidence="2" type="ORF">GCM10009810_15270</name>
</gene>
<dbReference type="Gene3D" id="1.10.260.130">
    <property type="match status" value="1"/>
</dbReference>
<dbReference type="Proteomes" id="UP001501475">
    <property type="component" value="Unassembled WGS sequence"/>
</dbReference>
<dbReference type="SUPFAM" id="SSF53474">
    <property type="entry name" value="alpha/beta-Hydrolases"/>
    <property type="match status" value="1"/>
</dbReference>
<feature type="chain" id="PRO_5046414294" evidence="1">
    <location>
        <begin position="25"/>
        <end position="403"/>
    </location>
</feature>
<organism evidence="2 3">
    <name type="scientific">Nostocoides vanveenii</name>
    <dbReference type="NCBI Taxonomy" id="330835"/>
    <lineage>
        <taxon>Bacteria</taxon>
        <taxon>Bacillati</taxon>
        <taxon>Actinomycetota</taxon>
        <taxon>Actinomycetes</taxon>
        <taxon>Micrococcales</taxon>
        <taxon>Intrasporangiaceae</taxon>
        <taxon>Nostocoides</taxon>
    </lineage>
</organism>
<accession>A0ABP4WQC3</accession>
<keyword evidence="3" id="KW-1185">Reference proteome</keyword>